<keyword evidence="3" id="KW-0813">Transport</keyword>
<organism evidence="7 8">
    <name type="scientific">Chitinophaga filiformis</name>
    <name type="common">Myxococcus filiformis</name>
    <name type="synonym">Flexibacter filiformis</name>
    <dbReference type="NCBI Taxonomy" id="104663"/>
    <lineage>
        <taxon>Bacteria</taxon>
        <taxon>Pseudomonadati</taxon>
        <taxon>Bacteroidota</taxon>
        <taxon>Chitinophagia</taxon>
        <taxon>Chitinophagales</taxon>
        <taxon>Chitinophagaceae</taxon>
        <taxon>Chitinophaga</taxon>
    </lineage>
</organism>
<comment type="similarity">
    <text evidence="2">Belongs to the membrane fusion protein (MFP) (TC 8.A.1) family.</text>
</comment>
<dbReference type="GO" id="GO:0015562">
    <property type="term" value="F:efflux transmembrane transporter activity"/>
    <property type="evidence" value="ECO:0007669"/>
    <property type="project" value="TreeGrafter"/>
</dbReference>
<dbReference type="Proteomes" id="UP000199045">
    <property type="component" value="Unassembled WGS sequence"/>
</dbReference>
<proteinExistence type="inferred from homology"/>
<accession>A0A1G7Z905</accession>
<dbReference type="PANTHER" id="PTHR30469">
    <property type="entry name" value="MULTIDRUG RESISTANCE PROTEIN MDTA"/>
    <property type="match status" value="1"/>
</dbReference>
<dbReference type="Gene3D" id="1.10.287.470">
    <property type="entry name" value="Helix hairpin bin"/>
    <property type="match status" value="1"/>
</dbReference>
<dbReference type="PROSITE" id="PS51257">
    <property type="entry name" value="PROKAR_LIPOPROTEIN"/>
    <property type="match status" value="1"/>
</dbReference>
<dbReference type="Gene3D" id="2.40.50.100">
    <property type="match status" value="1"/>
</dbReference>
<dbReference type="AlphaFoldDB" id="A0A1G7Z905"/>
<dbReference type="InterPro" id="IPR058627">
    <property type="entry name" value="MdtA-like_C"/>
</dbReference>
<evidence type="ECO:0000256" key="1">
    <source>
        <dbReference type="ARBA" id="ARBA00004196"/>
    </source>
</evidence>
<evidence type="ECO:0000256" key="3">
    <source>
        <dbReference type="ARBA" id="ARBA00022448"/>
    </source>
</evidence>
<dbReference type="Gene3D" id="2.40.30.170">
    <property type="match status" value="1"/>
</dbReference>
<protein>
    <submittedName>
        <fullName evidence="7">RND family efflux transporter, MFP subunit</fullName>
    </submittedName>
</protein>
<feature type="domain" description="CusB-like beta-barrel" evidence="5">
    <location>
        <begin position="191"/>
        <end position="261"/>
    </location>
</feature>
<reference evidence="7 8" key="1">
    <citation type="submission" date="2016-10" db="EMBL/GenBank/DDBJ databases">
        <authorList>
            <person name="de Groot N.N."/>
        </authorList>
    </citation>
    <scope>NUCLEOTIDE SEQUENCE [LARGE SCALE GENOMIC DNA]</scope>
    <source>
        <strain evidence="7 8">DSM 527</strain>
    </source>
</reference>
<dbReference type="Pfam" id="PF25967">
    <property type="entry name" value="RND-MFP_C"/>
    <property type="match status" value="1"/>
</dbReference>
<dbReference type="InterPro" id="IPR058625">
    <property type="entry name" value="MdtA-like_BSH"/>
</dbReference>
<feature type="domain" description="Multidrug resistance protein MdtA-like C-terminal permuted SH3" evidence="6">
    <location>
        <begin position="272"/>
        <end position="331"/>
    </location>
</feature>
<dbReference type="STRING" id="104663.SAMN04488121_108180"/>
<dbReference type="RefSeq" id="WP_089836431.1">
    <property type="nucleotide sequence ID" value="NZ_FNBN01000008.1"/>
</dbReference>
<dbReference type="Pfam" id="PF25917">
    <property type="entry name" value="BSH_RND"/>
    <property type="match status" value="1"/>
</dbReference>
<evidence type="ECO:0000259" key="4">
    <source>
        <dbReference type="Pfam" id="PF25917"/>
    </source>
</evidence>
<dbReference type="Gene3D" id="2.40.420.20">
    <property type="match status" value="1"/>
</dbReference>
<evidence type="ECO:0000313" key="7">
    <source>
        <dbReference type="EMBL" id="SDH05213.1"/>
    </source>
</evidence>
<evidence type="ECO:0000259" key="5">
    <source>
        <dbReference type="Pfam" id="PF25954"/>
    </source>
</evidence>
<dbReference type="NCBIfam" id="TIGR01730">
    <property type="entry name" value="RND_mfp"/>
    <property type="match status" value="1"/>
</dbReference>
<gene>
    <name evidence="7" type="ORF">SAMN04488121_108180</name>
</gene>
<dbReference type="Pfam" id="PF25954">
    <property type="entry name" value="Beta-barrel_RND_2"/>
    <property type="match status" value="1"/>
</dbReference>
<dbReference type="SUPFAM" id="SSF111369">
    <property type="entry name" value="HlyD-like secretion proteins"/>
    <property type="match status" value="1"/>
</dbReference>
<dbReference type="EMBL" id="FNBN01000008">
    <property type="protein sequence ID" value="SDH05213.1"/>
    <property type="molecule type" value="Genomic_DNA"/>
</dbReference>
<dbReference type="GO" id="GO:1990281">
    <property type="term" value="C:efflux pump complex"/>
    <property type="evidence" value="ECO:0007669"/>
    <property type="project" value="TreeGrafter"/>
</dbReference>
<sequence>MKFFLGRAPFVLALPVLASCGHKQPGSIRQDAVKVMVQKITSDARPEVLHYPGAIEADNTVTLGFSVAGRVTTVSIQEGQQVREGQLLATIETEEYVSALQSAKAAEDQAADNFKRLKELHDKGSLPERDYIAARSALSQAEANVRVAAKRLADTKLYAPYTGIISAKLIDKGATASPGVPAFTILKTDQVYAKAPVTESDISKLAVGKEVLVIIPVLNDSLKGAVTIINPQADNSSRTYAVKVRLTNKAEKLLPGMLTEMLVYTGRAQEKIVIPAASIVRDADDITYVFVANDQHKAIRRRITAAGVTGNNEVIVQEGLQAGDKLITEGQTRLEDGSSIQF</sequence>
<dbReference type="InterPro" id="IPR058792">
    <property type="entry name" value="Beta-barrel_RND_2"/>
</dbReference>
<dbReference type="InterPro" id="IPR006143">
    <property type="entry name" value="RND_pump_MFP"/>
</dbReference>
<dbReference type="PANTHER" id="PTHR30469:SF15">
    <property type="entry name" value="HLYD FAMILY OF SECRETION PROTEINS"/>
    <property type="match status" value="1"/>
</dbReference>
<evidence type="ECO:0000256" key="2">
    <source>
        <dbReference type="ARBA" id="ARBA00009477"/>
    </source>
</evidence>
<evidence type="ECO:0000259" key="6">
    <source>
        <dbReference type="Pfam" id="PF25967"/>
    </source>
</evidence>
<evidence type="ECO:0000313" key="8">
    <source>
        <dbReference type="Proteomes" id="UP000199045"/>
    </source>
</evidence>
<dbReference type="OrthoDB" id="9806939at2"/>
<feature type="domain" description="Multidrug resistance protein MdtA-like barrel-sandwich hybrid" evidence="4">
    <location>
        <begin position="59"/>
        <end position="186"/>
    </location>
</feature>
<name>A0A1G7Z905_CHIFI</name>
<comment type="subcellular location">
    <subcellularLocation>
        <location evidence="1">Cell envelope</location>
    </subcellularLocation>
</comment>